<accession>A0AAW2GGN4</accession>
<organism evidence="2 3">
    <name type="scientific">Cardiocondyla obscurior</name>
    <dbReference type="NCBI Taxonomy" id="286306"/>
    <lineage>
        <taxon>Eukaryota</taxon>
        <taxon>Metazoa</taxon>
        <taxon>Ecdysozoa</taxon>
        <taxon>Arthropoda</taxon>
        <taxon>Hexapoda</taxon>
        <taxon>Insecta</taxon>
        <taxon>Pterygota</taxon>
        <taxon>Neoptera</taxon>
        <taxon>Endopterygota</taxon>
        <taxon>Hymenoptera</taxon>
        <taxon>Apocrita</taxon>
        <taxon>Aculeata</taxon>
        <taxon>Formicoidea</taxon>
        <taxon>Formicidae</taxon>
        <taxon>Myrmicinae</taxon>
        <taxon>Cardiocondyla</taxon>
    </lineage>
</organism>
<evidence type="ECO:0000313" key="2">
    <source>
        <dbReference type="EMBL" id="KAL0126800.1"/>
    </source>
</evidence>
<sequence length="80" mass="8630">MISPPRYTTIVINGLDTSVTTGANGDVRDSLEEDDSDDGDDNDTVDDIMVFDYPPAKSAYRADPERCALAPVKDPLEIPG</sequence>
<dbReference type="EMBL" id="JADYXP020000004">
    <property type="protein sequence ID" value="KAL0126800.1"/>
    <property type="molecule type" value="Genomic_DNA"/>
</dbReference>
<keyword evidence="3" id="KW-1185">Reference proteome</keyword>
<dbReference type="Proteomes" id="UP001430953">
    <property type="component" value="Unassembled WGS sequence"/>
</dbReference>
<evidence type="ECO:0000313" key="3">
    <source>
        <dbReference type="Proteomes" id="UP001430953"/>
    </source>
</evidence>
<name>A0AAW2GGN4_9HYME</name>
<proteinExistence type="predicted"/>
<feature type="region of interest" description="Disordered" evidence="1">
    <location>
        <begin position="18"/>
        <end position="48"/>
    </location>
</feature>
<dbReference type="AlphaFoldDB" id="A0AAW2GGN4"/>
<protein>
    <submittedName>
        <fullName evidence="2">Uncharacterized protein</fullName>
    </submittedName>
</protein>
<feature type="compositionally biased region" description="Acidic residues" evidence="1">
    <location>
        <begin position="31"/>
        <end position="46"/>
    </location>
</feature>
<reference evidence="2 3" key="1">
    <citation type="submission" date="2023-03" db="EMBL/GenBank/DDBJ databases">
        <title>High recombination rates correlate with genetic variation in Cardiocondyla obscurior ants.</title>
        <authorList>
            <person name="Errbii M."/>
        </authorList>
    </citation>
    <scope>NUCLEOTIDE SEQUENCE [LARGE SCALE GENOMIC DNA]</scope>
    <source>
        <strain evidence="2">Alpha-2009</strain>
        <tissue evidence="2">Whole body</tissue>
    </source>
</reference>
<evidence type="ECO:0000256" key="1">
    <source>
        <dbReference type="SAM" id="MobiDB-lite"/>
    </source>
</evidence>
<comment type="caution">
    <text evidence="2">The sequence shown here is derived from an EMBL/GenBank/DDBJ whole genome shotgun (WGS) entry which is preliminary data.</text>
</comment>
<gene>
    <name evidence="2" type="ORF">PUN28_005280</name>
</gene>